<feature type="transmembrane region" description="Helical" evidence="8">
    <location>
        <begin position="81"/>
        <end position="102"/>
    </location>
</feature>
<evidence type="ECO:0000256" key="7">
    <source>
        <dbReference type="ARBA" id="ARBA00023136"/>
    </source>
</evidence>
<evidence type="ECO:0000256" key="5">
    <source>
        <dbReference type="ARBA" id="ARBA00022692"/>
    </source>
</evidence>
<proteinExistence type="inferred from homology"/>
<gene>
    <name evidence="9" type="ORF">SAMN04488692_12618</name>
</gene>
<feature type="transmembrane region" description="Helical" evidence="8">
    <location>
        <begin position="114"/>
        <end position="135"/>
    </location>
</feature>
<evidence type="ECO:0000313" key="9">
    <source>
        <dbReference type="EMBL" id="SDM31086.1"/>
    </source>
</evidence>
<evidence type="ECO:0000313" key="10">
    <source>
        <dbReference type="Proteomes" id="UP000199476"/>
    </source>
</evidence>
<feature type="transmembrane region" description="Helical" evidence="8">
    <location>
        <begin position="221"/>
        <end position="241"/>
    </location>
</feature>
<comment type="similarity">
    <text evidence="2">Belongs to the binding-protein-dependent transport system permease family. FecCD subfamily.</text>
</comment>
<accession>A0A1G9S6H9</accession>
<protein>
    <submittedName>
        <fullName evidence="9">Iron complex transport system permease protein</fullName>
    </submittedName>
</protein>
<dbReference type="InterPro" id="IPR037294">
    <property type="entry name" value="ABC_BtuC-like"/>
</dbReference>
<keyword evidence="4" id="KW-1003">Cell membrane</keyword>
<dbReference type="RefSeq" id="WP_234985606.1">
    <property type="nucleotide sequence ID" value="NZ_FNGO01000026.1"/>
</dbReference>
<dbReference type="GO" id="GO:0005886">
    <property type="term" value="C:plasma membrane"/>
    <property type="evidence" value="ECO:0007669"/>
    <property type="project" value="UniProtKB-SubCell"/>
</dbReference>
<feature type="transmembrane region" description="Helical" evidence="8">
    <location>
        <begin position="309"/>
        <end position="329"/>
    </location>
</feature>
<keyword evidence="10" id="KW-1185">Reference proteome</keyword>
<keyword evidence="7 8" id="KW-0472">Membrane</keyword>
<evidence type="ECO:0000256" key="6">
    <source>
        <dbReference type="ARBA" id="ARBA00022989"/>
    </source>
</evidence>
<dbReference type="InterPro" id="IPR000522">
    <property type="entry name" value="ABC_transptr_permease_BtuC"/>
</dbReference>
<organism evidence="9 10">
    <name type="scientific">Halarsenatibacter silvermanii</name>
    <dbReference type="NCBI Taxonomy" id="321763"/>
    <lineage>
        <taxon>Bacteria</taxon>
        <taxon>Bacillati</taxon>
        <taxon>Bacillota</taxon>
        <taxon>Clostridia</taxon>
        <taxon>Halanaerobiales</taxon>
        <taxon>Halarsenatibacteraceae</taxon>
        <taxon>Halarsenatibacter</taxon>
    </lineage>
</organism>
<dbReference type="Pfam" id="PF01032">
    <property type="entry name" value="FecCD"/>
    <property type="match status" value="1"/>
</dbReference>
<feature type="transmembrane region" description="Helical" evidence="8">
    <location>
        <begin position="336"/>
        <end position="357"/>
    </location>
</feature>
<keyword evidence="3" id="KW-0813">Transport</keyword>
<dbReference type="EMBL" id="FNGO01000026">
    <property type="protein sequence ID" value="SDM31086.1"/>
    <property type="molecule type" value="Genomic_DNA"/>
</dbReference>
<dbReference type="FunFam" id="1.10.3470.10:FF:000001">
    <property type="entry name" value="Vitamin B12 ABC transporter permease BtuC"/>
    <property type="match status" value="1"/>
</dbReference>
<dbReference type="GO" id="GO:0022857">
    <property type="term" value="F:transmembrane transporter activity"/>
    <property type="evidence" value="ECO:0007669"/>
    <property type="project" value="InterPro"/>
</dbReference>
<dbReference type="AlphaFoldDB" id="A0A1G9S6H9"/>
<dbReference type="GO" id="GO:0033214">
    <property type="term" value="P:siderophore-iron import into cell"/>
    <property type="evidence" value="ECO:0007669"/>
    <property type="project" value="TreeGrafter"/>
</dbReference>
<evidence type="ECO:0000256" key="1">
    <source>
        <dbReference type="ARBA" id="ARBA00004651"/>
    </source>
</evidence>
<feature type="transmembrane region" description="Helical" evidence="8">
    <location>
        <begin position="268"/>
        <end position="294"/>
    </location>
</feature>
<keyword evidence="5 8" id="KW-0812">Transmembrane</keyword>
<reference evidence="9 10" key="1">
    <citation type="submission" date="2016-10" db="EMBL/GenBank/DDBJ databases">
        <authorList>
            <person name="de Groot N.N."/>
        </authorList>
    </citation>
    <scope>NUCLEOTIDE SEQUENCE [LARGE SCALE GENOMIC DNA]</scope>
    <source>
        <strain evidence="9 10">SLAS-1</strain>
    </source>
</reference>
<keyword evidence="6 8" id="KW-1133">Transmembrane helix</keyword>
<sequence length="365" mass="39270">MKQQTESDKEMEEELLNKHEGSRKQKIILIIAAFMILISLFVFSIAVGALNISFREVLKSLFRMESASQKIVVWNIRLPRITAGILSGAGLAVAGAVMQSILKNPLGSPFTLGISQAAGFGAAFSIIILGTGTLQSGGDSAILLDQIHLTAISAFGWALVSTLFIVLLVRLKNASPETMILAGIALGSLFTAGTTALQYVADDVELAAIVFWTFGDVGRATWSNNGLILLLLLPCLVYFYLNSWNYKMMASGDETARSLGVPVKRLRLIGMLITSLITALIISFVGIIGFVGLVSPHIGRKLIGPDERFLLPFSALVGSILLLGADTAARTILSPIVLPVGILTSFLGVPLFLYLVVRGREYMWN</sequence>
<dbReference type="PANTHER" id="PTHR30472:SF25">
    <property type="entry name" value="ABC TRANSPORTER PERMEASE PROTEIN MJ0876-RELATED"/>
    <property type="match status" value="1"/>
</dbReference>
<dbReference type="Gene3D" id="1.10.3470.10">
    <property type="entry name" value="ABC transporter involved in vitamin B12 uptake, BtuC"/>
    <property type="match status" value="1"/>
</dbReference>
<dbReference type="SUPFAM" id="SSF81345">
    <property type="entry name" value="ABC transporter involved in vitamin B12 uptake, BtuC"/>
    <property type="match status" value="1"/>
</dbReference>
<feature type="transmembrane region" description="Helical" evidence="8">
    <location>
        <begin position="180"/>
        <end position="201"/>
    </location>
</feature>
<dbReference type="PANTHER" id="PTHR30472">
    <property type="entry name" value="FERRIC ENTEROBACTIN TRANSPORT SYSTEM PERMEASE PROTEIN"/>
    <property type="match status" value="1"/>
</dbReference>
<evidence type="ECO:0000256" key="8">
    <source>
        <dbReference type="SAM" id="Phobius"/>
    </source>
</evidence>
<feature type="transmembrane region" description="Helical" evidence="8">
    <location>
        <begin position="147"/>
        <end position="168"/>
    </location>
</feature>
<evidence type="ECO:0000256" key="2">
    <source>
        <dbReference type="ARBA" id="ARBA00007935"/>
    </source>
</evidence>
<comment type="subcellular location">
    <subcellularLocation>
        <location evidence="1">Cell membrane</location>
        <topology evidence="1">Multi-pass membrane protein</topology>
    </subcellularLocation>
</comment>
<dbReference type="CDD" id="cd06550">
    <property type="entry name" value="TM_ABC_iron-siderophores_like"/>
    <property type="match status" value="1"/>
</dbReference>
<evidence type="ECO:0000256" key="3">
    <source>
        <dbReference type="ARBA" id="ARBA00022448"/>
    </source>
</evidence>
<feature type="transmembrane region" description="Helical" evidence="8">
    <location>
        <begin position="27"/>
        <end position="54"/>
    </location>
</feature>
<evidence type="ECO:0000256" key="4">
    <source>
        <dbReference type="ARBA" id="ARBA00022475"/>
    </source>
</evidence>
<dbReference type="STRING" id="321763.SAMN04488692_12618"/>
<name>A0A1G9S6H9_9FIRM</name>
<dbReference type="Proteomes" id="UP000199476">
    <property type="component" value="Unassembled WGS sequence"/>
</dbReference>